<sequence>MGGWRRFTPTTYPPRAAFERAFASGEPLERQQRIHKAGDGWRWHLVRHIPVRNADGLITRWFGAAVDIHESKLAEQALQATERRLQRLVEGVPQLVWRAEGAGRWTWASPQWTAFSWPCEIHFQRADTAM</sequence>
<dbReference type="Pfam" id="PF08448">
    <property type="entry name" value="PAS_4"/>
    <property type="match status" value="1"/>
</dbReference>
<dbReference type="PROSITE" id="PS50113">
    <property type="entry name" value="PAC"/>
    <property type="match status" value="1"/>
</dbReference>
<evidence type="ECO:0000259" key="1">
    <source>
        <dbReference type="PROSITE" id="PS50113"/>
    </source>
</evidence>
<evidence type="ECO:0000313" key="3">
    <source>
        <dbReference type="Proteomes" id="UP001056201"/>
    </source>
</evidence>
<dbReference type="SUPFAM" id="SSF55785">
    <property type="entry name" value="PYP-like sensor domain (PAS domain)"/>
    <property type="match status" value="2"/>
</dbReference>
<feature type="domain" description="PAC" evidence="1">
    <location>
        <begin position="28"/>
        <end position="80"/>
    </location>
</feature>
<reference evidence="2" key="1">
    <citation type="submission" date="2022-05" db="EMBL/GenBank/DDBJ databases">
        <title>An RpoN-dependent PEP-CTERM gene is involved in floc formation of an Aquincola tertiaricarbonis strain.</title>
        <authorList>
            <person name="Qiu D."/>
            <person name="Xia M."/>
        </authorList>
    </citation>
    <scope>NUCLEOTIDE SEQUENCE</scope>
    <source>
        <strain evidence="2">RN12</strain>
    </source>
</reference>
<dbReference type="EMBL" id="CP097635">
    <property type="protein sequence ID" value="URI07905.1"/>
    <property type="molecule type" value="Genomic_DNA"/>
</dbReference>
<name>A0ABY4S6R6_AQUTE</name>
<dbReference type="InterPro" id="IPR000700">
    <property type="entry name" value="PAS-assoc_C"/>
</dbReference>
<proteinExistence type="predicted"/>
<dbReference type="RefSeq" id="WP_250196128.1">
    <property type="nucleotide sequence ID" value="NZ_CP097635.1"/>
</dbReference>
<evidence type="ECO:0000313" key="2">
    <source>
        <dbReference type="EMBL" id="URI07905.1"/>
    </source>
</evidence>
<dbReference type="InterPro" id="IPR013656">
    <property type="entry name" value="PAS_4"/>
</dbReference>
<dbReference type="InterPro" id="IPR035965">
    <property type="entry name" value="PAS-like_dom_sf"/>
</dbReference>
<accession>A0ABY4S6R6</accession>
<dbReference type="Gene3D" id="3.30.450.20">
    <property type="entry name" value="PAS domain"/>
    <property type="match status" value="2"/>
</dbReference>
<gene>
    <name evidence="2" type="ORF">MW290_04790</name>
</gene>
<dbReference type="Proteomes" id="UP001056201">
    <property type="component" value="Chromosome 1"/>
</dbReference>
<protein>
    <submittedName>
        <fullName evidence="2">PAS domain-containing protein</fullName>
    </submittedName>
</protein>
<organism evidence="2 3">
    <name type="scientific">Aquincola tertiaricarbonis</name>
    <dbReference type="NCBI Taxonomy" id="391953"/>
    <lineage>
        <taxon>Bacteria</taxon>
        <taxon>Pseudomonadati</taxon>
        <taxon>Pseudomonadota</taxon>
        <taxon>Betaproteobacteria</taxon>
        <taxon>Burkholderiales</taxon>
        <taxon>Sphaerotilaceae</taxon>
        <taxon>Aquincola</taxon>
    </lineage>
</organism>
<keyword evidence="3" id="KW-1185">Reference proteome</keyword>